<keyword evidence="14" id="KW-0946">Virion</keyword>
<keyword evidence="14" id="KW-0132">Cell division</keyword>
<evidence type="ECO:0000256" key="10">
    <source>
        <dbReference type="SAM" id="MobiDB-lite"/>
    </source>
</evidence>
<protein>
    <recommendedName>
        <fullName evidence="6">Multicopper oxidase CueO</fullName>
        <ecNumber evidence="5">1.16.3.4</ecNumber>
    </recommendedName>
    <alternativeName>
        <fullName evidence="7">Copper efflux oxidase</fullName>
    </alternativeName>
    <alternativeName>
        <fullName evidence="8">Cuprous oxidase</fullName>
    </alternativeName>
</protein>
<evidence type="ECO:0000256" key="5">
    <source>
        <dbReference type="ARBA" id="ARBA00038978"/>
    </source>
</evidence>
<keyword evidence="15" id="KW-1185">Reference proteome</keyword>
<evidence type="ECO:0000256" key="1">
    <source>
        <dbReference type="ARBA" id="ARBA00010609"/>
    </source>
</evidence>
<dbReference type="GO" id="GO:0005507">
    <property type="term" value="F:copper ion binding"/>
    <property type="evidence" value="ECO:0007669"/>
    <property type="project" value="InterPro"/>
</dbReference>
<dbReference type="RefSeq" id="WP_089953829.1">
    <property type="nucleotide sequence ID" value="NZ_FOFR01000011.1"/>
</dbReference>
<dbReference type="CDD" id="cd13890">
    <property type="entry name" value="CuRO_3_CueO_FtsP"/>
    <property type="match status" value="1"/>
</dbReference>
<dbReference type="PANTHER" id="PTHR48267:SF1">
    <property type="entry name" value="BILIRUBIN OXIDASE"/>
    <property type="match status" value="1"/>
</dbReference>
<dbReference type="Pfam" id="PF07731">
    <property type="entry name" value="Cu-oxidase_2"/>
    <property type="match status" value="1"/>
</dbReference>
<name>A0A1H9P2V8_9PSEU</name>
<dbReference type="PROSITE" id="PS00080">
    <property type="entry name" value="MULTICOPPER_OXIDASE2"/>
    <property type="match status" value="1"/>
</dbReference>
<keyword evidence="3" id="KW-0479">Metal-binding</keyword>
<dbReference type="InterPro" id="IPR045087">
    <property type="entry name" value="Cu-oxidase_fam"/>
</dbReference>
<keyword evidence="14" id="KW-0167">Capsid protein</keyword>
<evidence type="ECO:0000256" key="3">
    <source>
        <dbReference type="ARBA" id="ARBA00022723"/>
    </source>
</evidence>
<dbReference type="Proteomes" id="UP000199352">
    <property type="component" value="Unassembled WGS sequence"/>
</dbReference>
<dbReference type="InterPro" id="IPR001117">
    <property type="entry name" value="Cu-oxidase_2nd"/>
</dbReference>
<dbReference type="InterPro" id="IPR006311">
    <property type="entry name" value="TAT_signal"/>
</dbReference>
<feature type="domain" description="Plastocyanin-like" evidence="13">
    <location>
        <begin position="85"/>
        <end position="200"/>
    </location>
</feature>
<dbReference type="GO" id="GO:0051301">
    <property type="term" value="P:cell division"/>
    <property type="evidence" value="ECO:0007669"/>
    <property type="project" value="UniProtKB-KW"/>
</dbReference>
<dbReference type="Gene3D" id="2.60.40.420">
    <property type="entry name" value="Cupredoxins - blue copper proteins"/>
    <property type="match status" value="3"/>
</dbReference>
<evidence type="ECO:0000259" key="13">
    <source>
        <dbReference type="Pfam" id="PF07732"/>
    </source>
</evidence>
<evidence type="ECO:0000256" key="9">
    <source>
        <dbReference type="ARBA" id="ARBA00048092"/>
    </source>
</evidence>
<feature type="region of interest" description="Disordered" evidence="10">
    <location>
        <begin position="26"/>
        <end position="50"/>
    </location>
</feature>
<comment type="similarity">
    <text evidence="1">Belongs to the multicopper oxidase family.</text>
</comment>
<accession>A0A1H9P2V8</accession>
<dbReference type="STRING" id="402600.SAMN05216188_111122"/>
<keyword evidence="14" id="KW-0131">Cell cycle</keyword>
<proteinExistence type="inferred from homology"/>
<evidence type="ECO:0000256" key="6">
    <source>
        <dbReference type="ARBA" id="ARBA00041027"/>
    </source>
</evidence>
<comment type="catalytic activity">
    <reaction evidence="9">
        <text>4 Cu(+) + O2 + 4 H(+) = 4 Cu(2+) + 2 H2O</text>
        <dbReference type="Rhea" id="RHEA:30083"/>
        <dbReference type="ChEBI" id="CHEBI:15377"/>
        <dbReference type="ChEBI" id="CHEBI:15378"/>
        <dbReference type="ChEBI" id="CHEBI:15379"/>
        <dbReference type="ChEBI" id="CHEBI:29036"/>
        <dbReference type="ChEBI" id="CHEBI:49552"/>
        <dbReference type="EC" id="1.16.3.4"/>
    </reaction>
    <physiologicalReaction direction="left-to-right" evidence="9">
        <dbReference type="Rhea" id="RHEA:30084"/>
    </physiologicalReaction>
</comment>
<evidence type="ECO:0000259" key="11">
    <source>
        <dbReference type="Pfam" id="PF00394"/>
    </source>
</evidence>
<reference evidence="15" key="1">
    <citation type="submission" date="2016-10" db="EMBL/GenBank/DDBJ databases">
        <authorList>
            <person name="Varghese N."/>
            <person name="Submissions S."/>
        </authorList>
    </citation>
    <scope>NUCLEOTIDE SEQUENCE [LARGE SCALE GENOMIC DNA]</scope>
    <source>
        <strain evidence="15">CGMCC 4.3525</strain>
    </source>
</reference>
<gene>
    <name evidence="14" type="ORF">SAMN05216188_111122</name>
</gene>
<dbReference type="SUPFAM" id="SSF49503">
    <property type="entry name" value="Cupredoxins"/>
    <property type="match status" value="3"/>
</dbReference>
<keyword evidence="4" id="KW-0560">Oxidoreductase</keyword>
<dbReference type="InterPro" id="IPR011707">
    <property type="entry name" value="Cu-oxidase-like_N"/>
</dbReference>
<evidence type="ECO:0000256" key="8">
    <source>
        <dbReference type="ARBA" id="ARBA00043090"/>
    </source>
</evidence>
<dbReference type="EMBL" id="FOFR01000011">
    <property type="protein sequence ID" value="SER42451.1"/>
    <property type="molecule type" value="Genomic_DNA"/>
</dbReference>
<evidence type="ECO:0000256" key="7">
    <source>
        <dbReference type="ARBA" id="ARBA00042896"/>
    </source>
</evidence>
<sequence length="488" mass="53602">MLNRRNVLAAGGLAAGVLGVPKLLAPAEGHEDPAHGGHTPTTFQESKTFSGTKPEIVPWTRPMPVPPVLRPVVSTAKQEVYRLSIERTTAEILPGLQSPVMGYGGQFVGPTIKAKTGRKTLLLVHNKMDEAANVHLHGGHVSPEHDGHPRDLVEPGRTRLYLYPNSQQGATLWYHDHSHGTEAAHVYLGLHGAYVVEDDSERHLNLPSGAYDVPIMLRDIQFDDSGNIVVFDDPAKRTVVLANGVPQPYFEVAARKYRFRIINTATQRVFQLRLTGGQVTRIGSDGGLYAAPVEAEEVVLSSGERADVVIDFSKYPVGSRVTLTDSVAGEVLRFDVVRRASDPSRVPAVLRPLPALPPSTVDREVDLFYVFKPNERPDGVINGKVFEMDRVDFTIKRGTTETWLVKSSDPAGVKHNFHLHLVQFRVLERNGGPPLPNDAGLKDTISVAAGETVKVQATFTGYTGRYVYHCHFLEHSWIGMMAQLEIVP</sequence>
<evidence type="ECO:0000313" key="14">
    <source>
        <dbReference type="EMBL" id="SER42451.1"/>
    </source>
</evidence>
<dbReference type="PANTHER" id="PTHR48267">
    <property type="entry name" value="CUPREDOXIN SUPERFAMILY PROTEIN"/>
    <property type="match status" value="1"/>
</dbReference>
<organism evidence="14 15">
    <name type="scientific">Lentzea xinjiangensis</name>
    <dbReference type="NCBI Taxonomy" id="402600"/>
    <lineage>
        <taxon>Bacteria</taxon>
        <taxon>Bacillati</taxon>
        <taxon>Actinomycetota</taxon>
        <taxon>Actinomycetes</taxon>
        <taxon>Pseudonocardiales</taxon>
        <taxon>Pseudonocardiaceae</taxon>
        <taxon>Lentzea</taxon>
    </lineage>
</organism>
<dbReference type="AlphaFoldDB" id="A0A1H9P2V8"/>
<comment type="subunit">
    <text evidence="2">Monomer.</text>
</comment>
<dbReference type="InterPro" id="IPR008972">
    <property type="entry name" value="Cupredoxin"/>
</dbReference>
<evidence type="ECO:0000259" key="12">
    <source>
        <dbReference type="Pfam" id="PF07731"/>
    </source>
</evidence>
<dbReference type="PROSITE" id="PS51318">
    <property type="entry name" value="TAT"/>
    <property type="match status" value="1"/>
</dbReference>
<dbReference type="Pfam" id="PF00394">
    <property type="entry name" value="Cu-oxidase"/>
    <property type="match status" value="1"/>
</dbReference>
<feature type="domain" description="Plastocyanin-like" evidence="12">
    <location>
        <begin position="365"/>
        <end position="486"/>
    </location>
</feature>
<feature type="domain" description="Plastocyanin-like" evidence="11">
    <location>
        <begin position="254"/>
        <end position="314"/>
    </location>
</feature>
<feature type="compositionally biased region" description="Polar residues" evidence="10">
    <location>
        <begin position="39"/>
        <end position="50"/>
    </location>
</feature>
<dbReference type="InterPro" id="IPR011706">
    <property type="entry name" value="Cu-oxidase_C"/>
</dbReference>
<evidence type="ECO:0000256" key="2">
    <source>
        <dbReference type="ARBA" id="ARBA00011245"/>
    </source>
</evidence>
<dbReference type="Pfam" id="PF07732">
    <property type="entry name" value="Cu-oxidase_3"/>
    <property type="match status" value="1"/>
</dbReference>
<dbReference type="InterPro" id="IPR002355">
    <property type="entry name" value="Cu_oxidase_Cu_BS"/>
</dbReference>
<evidence type="ECO:0000313" key="15">
    <source>
        <dbReference type="Proteomes" id="UP000199352"/>
    </source>
</evidence>
<dbReference type="OrthoDB" id="345021at2"/>
<dbReference type="EC" id="1.16.3.4" evidence="5"/>
<evidence type="ECO:0000256" key="4">
    <source>
        <dbReference type="ARBA" id="ARBA00023002"/>
    </source>
</evidence>
<dbReference type="GO" id="GO:0016491">
    <property type="term" value="F:oxidoreductase activity"/>
    <property type="evidence" value="ECO:0007669"/>
    <property type="project" value="UniProtKB-KW"/>
</dbReference>